<dbReference type="SUPFAM" id="SSF53098">
    <property type="entry name" value="Ribonuclease H-like"/>
    <property type="match status" value="1"/>
</dbReference>
<feature type="region of interest" description="Disordered" evidence="1">
    <location>
        <begin position="306"/>
        <end position="335"/>
    </location>
</feature>
<evidence type="ECO:0000259" key="2">
    <source>
        <dbReference type="SMART" id="SM00474"/>
    </source>
</evidence>
<dbReference type="Pfam" id="PF01612">
    <property type="entry name" value="DNA_pol_A_exo1"/>
    <property type="match status" value="1"/>
</dbReference>
<dbReference type="Proteomes" id="UP001212097">
    <property type="component" value="Chromosome"/>
</dbReference>
<dbReference type="CDD" id="cd06142">
    <property type="entry name" value="RNaseD_exo"/>
    <property type="match status" value="1"/>
</dbReference>
<reference evidence="3 4" key="1">
    <citation type="submission" date="2023-01" db="EMBL/GenBank/DDBJ databases">
        <authorList>
            <person name="Lee S.H."/>
            <person name="Jung H.S."/>
            <person name="Yun J.U."/>
        </authorList>
    </citation>
    <scope>NUCLEOTIDE SEQUENCE [LARGE SCALE GENOMIC DNA]</scope>
    <source>
        <strain evidence="3 4">CBA3108</strain>
    </source>
</reference>
<dbReference type="PANTHER" id="PTHR47649">
    <property type="entry name" value="RIBONUCLEASE D"/>
    <property type="match status" value="1"/>
</dbReference>
<name>A0ABY7R1V0_9ACTN</name>
<dbReference type="SMART" id="SM00474">
    <property type="entry name" value="35EXOc"/>
    <property type="match status" value="1"/>
</dbReference>
<dbReference type="InterPro" id="IPR010997">
    <property type="entry name" value="HRDC-like_sf"/>
</dbReference>
<organism evidence="3 4">
    <name type="scientific">Cutibacterium equinum</name>
    <dbReference type="NCBI Taxonomy" id="3016342"/>
    <lineage>
        <taxon>Bacteria</taxon>
        <taxon>Bacillati</taxon>
        <taxon>Actinomycetota</taxon>
        <taxon>Actinomycetes</taxon>
        <taxon>Propionibacteriales</taxon>
        <taxon>Propionibacteriaceae</taxon>
        <taxon>Cutibacterium</taxon>
    </lineage>
</organism>
<dbReference type="InterPro" id="IPR051086">
    <property type="entry name" value="RNase_D-like"/>
</dbReference>
<dbReference type="Pfam" id="PF18305">
    <property type="entry name" value="DNA_pol_A_exoN"/>
    <property type="match status" value="1"/>
</dbReference>
<dbReference type="InterPro" id="IPR012337">
    <property type="entry name" value="RNaseH-like_sf"/>
</dbReference>
<evidence type="ECO:0000313" key="3">
    <source>
        <dbReference type="EMBL" id="WCC80789.1"/>
    </source>
</evidence>
<dbReference type="InterPro" id="IPR002562">
    <property type="entry name" value="3'-5'_exonuclease_dom"/>
</dbReference>
<gene>
    <name evidence="3" type="ORF">O6R08_04780</name>
</gene>
<protein>
    <submittedName>
        <fullName evidence="3">HRDC domain-containing protein</fullName>
    </submittedName>
</protein>
<dbReference type="InterPro" id="IPR041605">
    <property type="entry name" value="Exo_C"/>
</dbReference>
<dbReference type="Pfam" id="PF00570">
    <property type="entry name" value="HRDC"/>
    <property type="match status" value="1"/>
</dbReference>
<reference evidence="3 4" key="2">
    <citation type="submission" date="2023-06" db="EMBL/GenBank/DDBJ databases">
        <title>The Gram-positive Non-spore-bearing Anaerobic Bacilli of Human Feces.</title>
        <authorList>
            <person name="Eggerth A.H."/>
        </authorList>
    </citation>
    <scope>NUCLEOTIDE SEQUENCE [LARGE SCALE GENOMIC DNA]</scope>
    <source>
        <strain evidence="3 4">CBA3108</strain>
    </source>
</reference>
<dbReference type="InterPro" id="IPR036397">
    <property type="entry name" value="RNaseH_sf"/>
</dbReference>
<dbReference type="Gene3D" id="1.10.150.80">
    <property type="entry name" value="HRDC domain"/>
    <property type="match status" value="2"/>
</dbReference>
<sequence>MSDFPVLAEPREGVPPLVTSPEALRHTCEALRNGHGPVAIDTERAHGFRYSPRAYLIQLRREGSGTHLVDPIALGETDGLKPLAEALAGTQWILHAATQDMPCLAMDGLRPGDLFDTELAGRLLNLPRVGLGAMIEHYCGVTLLKEHSASDWSQRPLPHDWLVYAALDVELLNEVRVKVIADLHEAGKAEWARQEFVHLVEVGAGLPSEAPGIDPSRWRKTSHIGDIDSRAGLQLVQDLWLARENLAHDLDVAPGRLLRDEVLVAAAKHCHRTVDVDAETILSIRGFHRGQAKKYRQTWIDAINHARGVPPKKYPPPREHSSAIPHPRSWKHHHPDEAARWEALRPAVNEAAADHDLPPENLCTPTWLRHFAWQPPHDLSVAGVDAFLTDVGARPWQRGILAGLLSQVMAEL</sequence>
<proteinExistence type="predicted"/>
<feature type="domain" description="3'-5' exonuclease" evidence="2">
    <location>
        <begin position="15"/>
        <end position="184"/>
    </location>
</feature>
<dbReference type="EMBL" id="CP115668">
    <property type="protein sequence ID" value="WCC80789.1"/>
    <property type="molecule type" value="Genomic_DNA"/>
</dbReference>
<dbReference type="SUPFAM" id="SSF47819">
    <property type="entry name" value="HRDC-like"/>
    <property type="match status" value="1"/>
</dbReference>
<keyword evidence="4" id="KW-1185">Reference proteome</keyword>
<dbReference type="PANTHER" id="PTHR47649:SF1">
    <property type="entry name" value="RIBONUCLEASE D"/>
    <property type="match status" value="1"/>
</dbReference>
<dbReference type="InterPro" id="IPR002121">
    <property type="entry name" value="HRDC_dom"/>
</dbReference>
<evidence type="ECO:0000313" key="4">
    <source>
        <dbReference type="Proteomes" id="UP001212097"/>
    </source>
</evidence>
<dbReference type="RefSeq" id="WP_271418968.1">
    <property type="nucleotide sequence ID" value="NZ_CP115668.1"/>
</dbReference>
<evidence type="ECO:0000256" key="1">
    <source>
        <dbReference type="SAM" id="MobiDB-lite"/>
    </source>
</evidence>
<accession>A0ABY7R1V0</accession>
<dbReference type="Gene3D" id="3.30.420.10">
    <property type="entry name" value="Ribonuclease H-like superfamily/Ribonuclease H"/>
    <property type="match status" value="1"/>
</dbReference>
<dbReference type="InterPro" id="IPR044876">
    <property type="entry name" value="HRDC_dom_sf"/>
</dbReference>